<evidence type="ECO:0000313" key="2">
    <source>
        <dbReference type="Proteomes" id="UP000317835"/>
    </source>
</evidence>
<dbReference type="EMBL" id="CP036426">
    <property type="protein sequence ID" value="QDV36840.1"/>
    <property type="molecule type" value="Genomic_DNA"/>
</dbReference>
<dbReference type="AlphaFoldDB" id="A0A518H7K7"/>
<protein>
    <submittedName>
        <fullName evidence="1">Uncharacterized protein</fullName>
    </submittedName>
</protein>
<dbReference type="OrthoDB" id="9860791at2"/>
<keyword evidence="2" id="KW-1185">Reference proteome</keyword>
<evidence type="ECO:0000313" key="1">
    <source>
        <dbReference type="EMBL" id="QDV36840.1"/>
    </source>
</evidence>
<name>A0A518H7K7_9BACT</name>
<proteinExistence type="predicted"/>
<sequence>MIHTQNQIIVSEGPCEAHGTAHICVHHREFPENWTEGESPRVAAGHLLNLFLKNLDSVGGARHRERVEHAIADIREYLDGLDDPTPGAPHPG</sequence>
<accession>A0A518H7K7</accession>
<dbReference type="RefSeq" id="WP_145273767.1">
    <property type="nucleotide sequence ID" value="NZ_CP036426.1"/>
</dbReference>
<organism evidence="1 2">
    <name type="scientific">Tautonia plasticadhaerens</name>
    <dbReference type="NCBI Taxonomy" id="2527974"/>
    <lineage>
        <taxon>Bacteria</taxon>
        <taxon>Pseudomonadati</taxon>
        <taxon>Planctomycetota</taxon>
        <taxon>Planctomycetia</taxon>
        <taxon>Isosphaerales</taxon>
        <taxon>Isosphaeraceae</taxon>
        <taxon>Tautonia</taxon>
    </lineage>
</organism>
<reference evidence="1 2" key="1">
    <citation type="submission" date="2019-02" db="EMBL/GenBank/DDBJ databases">
        <title>Deep-cultivation of Planctomycetes and their phenomic and genomic characterization uncovers novel biology.</title>
        <authorList>
            <person name="Wiegand S."/>
            <person name="Jogler M."/>
            <person name="Boedeker C."/>
            <person name="Pinto D."/>
            <person name="Vollmers J."/>
            <person name="Rivas-Marin E."/>
            <person name="Kohn T."/>
            <person name="Peeters S.H."/>
            <person name="Heuer A."/>
            <person name="Rast P."/>
            <person name="Oberbeckmann S."/>
            <person name="Bunk B."/>
            <person name="Jeske O."/>
            <person name="Meyerdierks A."/>
            <person name="Storesund J.E."/>
            <person name="Kallscheuer N."/>
            <person name="Luecker S."/>
            <person name="Lage O.M."/>
            <person name="Pohl T."/>
            <person name="Merkel B.J."/>
            <person name="Hornburger P."/>
            <person name="Mueller R.-W."/>
            <person name="Bruemmer F."/>
            <person name="Labrenz M."/>
            <person name="Spormann A.M."/>
            <person name="Op den Camp H."/>
            <person name="Overmann J."/>
            <person name="Amann R."/>
            <person name="Jetten M.S.M."/>
            <person name="Mascher T."/>
            <person name="Medema M.H."/>
            <person name="Devos D.P."/>
            <person name="Kaster A.-K."/>
            <person name="Ovreas L."/>
            <person name="Rohde M."/>
            <person name="Galperin M.Y."/>
            <person name="Jogler C."/>
        </authorList>
    </citation>
    <scope>NUCLEOTIDE SEQUENCE [LARGE SCALE GENOMIC DNA]</scope>
    <source>
        <strain evidence="1 2">ElP</strain>
    </source>
</reference>
<gene>
    <name evidence="1" type="ORF">ElP_47690</name>
</gene>
<dbReference type="KEGG" id="tpla:ElP_47690"/>
<dbReference type="Proteomes" id="UP000317835">
    <property type="component" value="Chromosome"/>
</dbReference>